<evidence type="ECO:0000256" key="4">
    <source>
        <dbReference type="ARBA" id="ARBA00022617"/>
    </source>
</evidence>
<evidence type="ECO:0000259" key="11">
    <source>
        <dbReference type="PROSITE" id="PS51918"/>
    </source>
</evidence>
<dbReference type="InterPro" id="IPR006638">
    <property type="entry name" value="Elp3/MiaA/NifB-like_rSAM"/>
</dbReference>
<dbReference type="GO" id="GO:0046872">
    <property type="term" value="F:metal ion binding"/>
    <property type="evidence" value="ECO:0007669"/>
    <property type="project" value="UniProtKB-UniRule"/>
</dbReference>
<dbReference type="CDD" id="cd01335">
    <property type="entry name" value="Radical_SAM"/>
    <property type="match status" value="1"/>
</dbReference>
<keyword evidence="10" id="KW-0963">Cytoplasm</keyword>
<organism evidence="12 13">
    <name type="scientific">Neptunomonas concharum</name>
    <dbReference type="NCBI Taxonomy" id="1031538"/>
    <lineage>
        <taxon>Bacteria</taxon>
        <taxon>Pseudomonadati</taxon>
        <taxon>Pseudomonadota</taxon>
        <taxon>Gammaproteobacteria</taxon>
        <taxon>Oceanospirillales</taxon>
        <taxon>Oceanospirillaceae</taxon>
        <taxon>Neptunomonas</taxon>
    </lineage>
</organism>
<dbReference type="Gene3D" id="3.20.20.70">
    <property type="entry name" value="Aldolase class I"/>
    <property type="match status" value="1"/>
</dbReference>
<proteinExistence type="inferred from homology"/>
<evidence type="ECO:0000313" key="12">
    <source>
        <dbReference type="EMBL" id="QEQ95466.1"/>
    </source>
</evidence>
<dbReference type="SFLD" id="SFLDF00562">
    <property type="entry name" value="HemN-like__clustered_with_heat"/>
    <property type="match status" value="1"/>
</dbReference>
<dbReference type="GO" id="GO:0006779">
    <property type="term" value="P:porphyrin-containing compound biosynthetic process"/>
    <property type="evidence" value="ECO:0007669"/>
    <property type="project" value="InterPro"/>
</dbReference>
<evidence type="ECO:0000256" key="9">
    <source>
        <dbReference type="ARBA" id="ARBA00023186"/>
    </source>
</evidence>
<evidence type="ECO:0000256" key="6">
    <source>
        <dbReference type="ARBA" id="ARBA00022723"/>
    </source>
</evidence>
<dbReference type="SFLD" id="SFLDG01065">
    <property type="entry name" value="anaerobic_coproporphyrinogen-I"/>
    <property type="match status" value="1"/>
</dbReference>
<evidence type="ECO:0000313" key="13">
    <source>
        <dbReference type="Proteomes" id="UP000324760"/>
    </source>
</evidence>
<keyword evidence="6 10" id="KW-0479">Metal-binding</keyword>
<evidence type="ECO:0000256" key="1">
    <source>
        <dbReference type="ARBA" id="ARBA00001966"/>
    </source>
</evidence>
<dbReference type="GO" id="GO:0051539">
    <property type="term" value="F:4 iron, 4 sulfur cluster binding"/>
    <property type="evidence" value="ECO:0007669"/>
    <property type="project" value="UniProtKB-UniRule"/>
</dbReference>
<protein>
    <recommendedName>
        <fullName evidence="3 10">Heme chaperone HemW</fullName>
    </recommendedName>
</protein>
<accession>A0A5P1R856</accession>
<dbReference type="InterPro" id="IPR007197">
    <property type="entry name" value="rSAM"/>
</dbReference>
<keyword evidence="10" id="KW-0004">4Fe-4S</keyword>
<name>A0A5P1R856_9GAMM</name>
<dbReference type="SFLD" id="SFLDF00288">
    <property type="entry name" value="HemN-like__clustered_with_nucl"/>
    <property type="match status" value="1"/>
</dbReference>
<dbReference type="InterPro" id="IPR004559">
    <property type="entry name" value="HemW-like"/>
</dbReference>
<keyword evidence="9 10" id="KW-0143">Chaperone</keyword>
<keyword evidence="13" id="KW-1185">Reference proteome</keyword>
<keyword evidence="4 10" id="KW-0349">Heme</keyword>
<dbReference type="SMART" id="SM00729">
    <property type="entry name" value="Elp3"/>
    <property type="match status" value="1"/>
</dbReference>
<comment type="subcellular location">
    <subcellularLocation>
        <location evidence="10">Cytoplasm</location>
    </subcellularLocation>
</comment>
<evidence type="ECO:0000256" key="2">
    <source>
        <dbReference type="ARBA" id="ARBA00006100"/>
    </source>
</evidence>
<comment type="similarity">
    <text evidence="2">Belongs to the anaerobic coproporphyrinogen-III oxidase family. HemW subfamily.</text>
</comment>
<dbReference type="Pfam" id="PF06969">
    <property type="entry name" value="HemN_C"/>
    <property type="match status" value="1"/>
</dbReference>
<dbReference type="AlphaFoldDB" id="A0A5P1R856"/>
<dbReference type="Proteomes" id="UP000324760">
    <property type="component" value="Chromosome"/>
</dbReference>
<evidence type="ECO:0000256" key="7">
    <source>
        <dbReference type="ARBA" id="ARBA00023004"/>
    </source>
</evidence>
<dbReference type="NCBIfam" id="TIGR00539">
    <property type="entry name" value="hemN_rel"/>
    <property type="match status" value="1"/>
</dbReference>
<evidence type="ECO:0000256" key="5">
    <source>
        <dbReference type="ARBA" id="ARBA00022691"/>
    </source>
</evidence>
<feature type="domain" description="Radical SAM core" evidence="11">
    <location>
        <begin position="1"/>
        <end position="235"/>
    </location>
</feature>
<comment type="function">
    <text evidence="10">Probably acts as a heme chaperone, transferring heme to an unknown acceptor. Binds one molecule of heme per monomer, possibly covalently. Binds 1 [4Fe-4S] cluster. The cluster is coordinated with 3 cysteines and an exchangeable S-adenosyl-L-methionine.</text>
</comment>
<dbReference type="GO" id="GO:0005737">
    <property type="term" value="C:cytoplasm"/>
    <property type="evidence" value="ECO:0007669"/>
    <property type="project" value="UniProtKB-SubCell"/>
</dbReference>
<dbReference type="PANTHER" id="PTHR13932:SF5">
    <property type="entry name" value="RADICAL S-ADENOSYL METHIONINE DOMAIN-CONTAINING PROTEIN 1, MITOCHONDRIAL"/>
    <property type="match status" value="1"/>
</dbReference>
<dbReference type="SFLD" id="SFLDG01082">
    <property type="entry name" value="B12-binding_domain_containing"/>
    <property type="match status" value="1"/>
</dbReference>
<dbReference type="InterPro" id="IPR013785">
    <property type="entry name" value="Aldolase_TIM"/>
</dbReference>
<evidence type="ECO:0000256" key="8">
    <source>
        <dbReference type="ARBA" id="ARBA00023014"/>
    </source>
</evidence>
<dbReference type="GO" id="GO:0004109">
    <property type="term" value="F:coproporphyrinogen oxidase activity"/>
    <property type="evidence" value="ECO:0007669"/>
    <property type="project" value="InterPro"/>
</dbReference>
<dbReference type="InterPro" id="IPR058240">
    <property type="entry name" value="rSAM_sf"/>
</dbReference>
<dbReference type="SFLD" id="SFLDS00029">
    <property type="entry name" value="Radical_SAM"/>
    <property type="match status" value="1"/>
</dbReference>
<dbReference type="OrthoDB" id="9808022at2"/>
<dbReference type="PANTHER" id="PTHR13932">
    <property type="entry name" value="COPROPORPHYRINIGEN III OXIDASE"/>
    <property type="match status" value="1"/>
</dbReference>
<dbReference type="KEGG" id="ncu:F0U83_01410"/>
<keyword evidence="8 10" id="KW-0411">Iron-sulfur</keyword>
<dbReference type="PROSITE" id="PS51918">
    <property type="entry name" value="RADICAL_SAM"/>
    <property type="match status" value="1"/>
</dbReference>
<keyword evidence="5 10" id="KW-0949">S-adenosyl-L-methionine</keyword>
<gene>
    <name evidence="12" type="primary">hemW</name>
    <name evidence="12" type="ORF">F0U83_01410</name>
</gene>
<keyword evidence="7 10" id="KW-0408">Iron</keyword>
<dbReference type="SUPFAM" id="SSF102114">
    <property type="entry name" value="Radical SAM enzymes"/>
    <property type="match status" value="1"/>
</dbReference>
<sequence>MLSLPPLSLYIHIPWCVKKCPYCDFNSHAVKGDGIPEADYVKALLNDLALERHAAQGRSIQTIFIGGGTPSLFSAQAISDILEGANQLIPFSQDIEITMEANPGTFEQQRFAGYLAAGVNRLSVGIQSFNSTHLSHLGRIHSGEEAYTAVETALKLGYKRLNIDLMHGLPDQTPEQALHDLDTAIALGPDHLSWYQLTIEPNTEFYTRPPIIPADETLWDIQQAGQSRLKEAGFDQYEISAYAKSSQSQARHNLNYWQFGDYIGIGAGAHGKLTFPEENRILRRWKQRSPKAYLQHINPCGDEQPISSDDLPFEFMMNALRLQSGVEESLFEQRTGLSLTVVSEQLTQARKQGLLEPSPKLQPTKRGHLFLNDLLEIFIP</sequence>
<dbReference type="EMBL" id="CP043869">
    <property type="protein sequence ID" value="QEQ95466.1"/>
    <property type="molecule type" value="Genomic_DNA"/>
</dbReference>
<dbReference type="Pfam" id="PF04055">
    <property type="entry name" value="Radical_SAM"/>
    <property type="match status" value="1"/>
</dbReference>
<evidence type="ECO:0000256" key="3">
    <source>
        <dbReference type="ARBA" id="ARBA00017228"/>
    </source>
</evidence>
<comment type="cofactor">
    <cofactor evidence="1">
        <name>[4Fe-4S] cluster</name>
        <dbReference type="ChEBI" id="CHEBI:49883"/>
    </cofactor>
</comment>
<dbReference type="RefSeq" id="WP_138986171.1">
    <property type="nucleotide sequence ID" value="NZ_CP043869.1"/>
</dbReference>
<dbReference type="InterPro" id="IPR034505">
    <property type="entry name" value="Coproporphyrinogen-III_oxidase"/>
</dbReference>
<evidence type="ECO:0000256" key="10">
    <source>
        <dbReference type="RuleBase" id="RU364116"/>
    </source>
</evidence>
<dbReference type="InterPro" id="IPR010723">
    <property type="entry name" value="HemN_C"/>
</dbReference>
<reference evidence="12 13" key="1">
    <citation type="journal article" date="2019" name="Biochem. Eng. J.">
        <title>Metabolic engineering of the marine bacteria Neptunomonas concharum for the production of acetoin and meso-2,3-butanediol from acetate.</title>
        <authorList>
            <person name="Li W."/>
            <person name="Pu N."/>
            <person name="Liu C.-X."/>
            <person name="Yuan Q.-P."/>
            <person name="Li Z.-J."/>
        </authorList>
    </citation>
    <scope>NUCLEOTIDE SEQUENCE [LARGE SCALE GENOMIC DNA]</scope>
    <source>
        <strain evidence="12 13">JCM17730</strain>
    </source>
</reference>